<comment type="caution">
    <text evidence="2">The sequence shown here is derived from an EMBL/GenBank/DDBJ whole genome shotgun (WGS) entry which is preliminary data.</text>
</comment>
<feature type="compositionally biased region" description="Polar residues" evidence="1">
    <location>
        <begin position="8"/>
        <end position="17"/>
    </location>
</feature>
<dbReference type="Proteomes" id="UP000193553">
    <property type="component" value="Unassembled WGS sequence"/>
</dbReference>
<dbReference type="EMBL" id="NAFI01000159">
    <property type="protein sequence ID" value="OSJ14466.1"/>
    <property type="molecule type" value="Genomic_DNA"/>
</dbReference>
<organism evidence="2 3">
    <name type="scientific">Bradyrhizobium canariense</name>
    <dbReference type="NCBI Taxonomy" id="255045"/>
    <lineage>
        <taxon>Bacteria</taxon>
        <taxon>Pseudomonadati</taxon>
        <taxon>Pseudomonadota</taxon>
        <taxon>Alphaproteobacteria</taxon>
        <taxon>Hyphomicrobiales</taxon>
        <taxon>Nitrobacteraceae</taxon>
        <taxon>Bradyrhizobium</taxon>
    </lineage>
</organism>
<protein>
    <submittedName>
        <fullName evidence="2">Uncharacterized protein</fullName>
    </submittedName>
</protein>
<gene>
    <name evidence="2" type="ORF">BSZ18_09455</name>
</gene>
<evidence type="ECO:0000256" key="1">
    <source>
        <dbReference type="SAM" id="MobiDB-lite"/>
    </source>
</evidence>
<proteinExistence type="predicted"/>
<dbReference type="AlphaFoldDB" id="A0A1X3G0D4"/>
<feature type="region of interest" description="Disordered" evidence="1">
    <location>
        <begin position="1"/>
        <end position="25"/>
    </location>
</feature>
<accession>A0A1X3G0D4</accession>
<evidence type="ECO:0000313" key="3">
    <source>
        <dbReference type="Proteomes" id="UP000193553"/>
    </source>
</evidence>
<evidence type="ECO:0000313" key="2">
    <source>
        <dbReference type="EMBL" id="OSJ14466.1"/>
    </source>
</evidence>
<sequence length="138" mass="14683">MCLAPGISKSSRLQPSVTRGKGSDRRGNVFAGASVSVIARSHGLDPSQLFASRRKALGSGLVAPGSGARGQAVNFARFDAVTSDMVTMRAKARQEKSAAIARGRCVWMWHSDRLVAGLFDLWDKELPRLSGKSKLVAG</sequence>
<name>A0A1X3G0D4_9BRAD</name>
<reference evidence="2 3" key="1">
    <citation type="submission" date="2017-03" db="EMBL/GenBank/DDBJ databases">
        <title>Whole genome sequences of fourteen strains of Bradyrhizobium canariense and one strain of Bradyrhizobium japonicum isolated from Lupinus (Papilionoideae: Genisteae) species in Algeria.</title>
        <authorList>
            <person name="Crovadore J."/>
            <person name="Chekireb D."/>
            <person name="Brachmann A."/>
            <person name="Chablais R."/>
            <person name="Cochard B."/>
            <person name="Lefort F."/>
        </authorList>
    </citation>
    <scope>NUCLEOTIDE SEQUENCE [LARGE SCALE GENOMIC DNA]</scope>
    <source>
        <strain evidence="2 3">UBMA195</strain>
    </source>
</reference>